<sequence length="909" mass="98641">MPTGARIGGCVPFDSLSACAISSLSLSVTPSADTPSCFQPTLHRLASTLSTSGSSSAPAAAAAAVPPEAENWATSVPSSVLDGLDKRGVAYQNQVFELVQGEQKYYDDLCLIERAFVEPLKSANPPIIPPSRLAHFLSTVLLNLSSIRDHSRTFLAALRARQGEAYLFHGVGQLVLAAAVEWERDYVDFTVGFPMADFLLKEEKERNPRFAELLADFSRRPEAARRGFDTFHNRATFRGLRYVLLLEQILASASPDDPDRSYLEQALQVIRRQGVEANQGIERTKELVRLREYHRDLVKKGGDMPDLELLDSASRRLFLAGKVYRRPDSGAFTDQFAEAHLVLFDHYLVLTKPPRALDRDRDRDREGAAAPPHAKYQLARRPVPVDLVQLRTTSFSDPPVPRSSGFHLRSNRSVGASNGGGSGFGGGPAGGGGGGGGDSLLWPISFFQLGRYDGLVHFYVDSPAQRAQWESALHAAVSQRAAHAAQHPVVRLDPLADLTFGSTSAVVGSLSATPRADPATRFGKPTCSTPLRAGTSREWLVVAGCAEGIFVGWRAPANRQRTMQQVVHLEGITQCAVLPEFSFLLVIANKVLVAYALEALIPSKAGSKLDQASKAPQRLSGQKDVSFFKVGRIGDVDPRTLVIYAKKSGVKESVFKALEPVSQAERARGGGGGGHRFLGLGGGRPEWFRTYKEFFMPSLVTGLHFQRSKLALIGSRGVEIMDLESMRTMTVPDFPPSRHDRALYNLAKRCEDATTMGMFRIGDSKFLLAYSAEFAIHVGRHGEPIEGPFIEWESKPETIAYCAPYIFAISPTIVEVRNAFSGRLAQFITGTHISLTFDGTAIPSSPPPPPPPPPLGASSASLATSDPASRRSSLAGPGDDDLAGPVERRLHLTMKQGAYHVLFEVVIVA</sequence>
<gene>
    <name evidence="5" type="ORF">DMC30DRAFT_346877</name>
</gene>
<dbReference type="InterPro" id="IPR011993">
    <property type="entry name" value="PH-like_dom_sf"/>
</dbReference>
<dbReference type="Pfam" id="PF00621">
    <property type="entry name" value="RhoGEF"/>
    <property type="match status" value="1"/>
</dbReference>
<proteinExistence type="predicted"/>
<dbReference type="STRING" id="5288.A0A5C5G3Q9"/>
<protein>
    <submittedName>
        <fullName evidence="5">CNH domain-containing protein</fullName>
    </submittedName>
</protein>
<keyword evidence="1" id="KW-0344">Guanine-nucleotide releasing factor</keyword>
<dbReference type="GO" id="GO:0005085">
    <property type="term" value="F:guanyl-nucleotide exchange factor activity"/>
    <property type="evidence" value="ECO:0007669"/>
    <property type="project" value="UniProtKB-KW"/>
</dbReference>
<organism evidence="5 6">
    <name type="scientific">Rhodotorula diobovata</name>
    <dbReference type="NCBI Taxonomy" id="5288"/>
    <lineage>
        <taxon>Eukaryota</taxon>
        <taxon>Fungi</taxon>
        <taxon>Dikarya</taxon>
        <taxon>Basidiomycota</taxon>
        <taxon>Pucciniomycotina</taxon>
        <taxon>Microbotryomycetes</taxon>
        <taxon>Sporidiobolales</taxon>
        <taxon>Sporidiobolaceae</taxon>
        <taxon>Rhodotorula</taxon>
    </lineage>
</organism>
<dbReference type="PROSITE" id="PS50219">
    <property type="entry name" value="CNH"/>
    <property type="match status" value="1"/>
</dbReference>
<dbReference type="AlphaFoldDB" id="A0A5C5G3Q9"/>
<evidence type="ECO:0000259" key="4">
    <source>
        <dbReference type="PROSITE" id="PS50219"/>
    </source>
</evidence>
<dbReference type="InterPro" id="IPR035899">
    <property type="entry name" value="DBL_dom_sf"/>
</dbReference>
<feature type="compositionally biased region" description="Polar residues" evidence="2">
    <location>
        <begin position="858"/>
        <end position="872"/>
    </location>
</feature>
<dbReference type="SMART" id="SM00325">
    <property type="entry name" value="RhoGEF"/>
    <property type="match status" value="1"/>
</dbReference>
<dbReference type="InterPro" id="IPR001849">
    <property type="entry name" value="PH_domain"/>
</dbReference>
<reference evidence="5 6" key="1">
    <citation type="submission" date="2019-03" db="EMBL/GenBank/DDBJ databases">
        <title>Rhodosporidium diobovatum UCD-FST 08-225 genome sequencing, assembly, and annotation.</title>
        <authorList>
            <person name="Fakankun I.U."/>
            <person name="Fristensky B."/>
            <person name="Levin D.B."/>
        </authorList>
    </citation>
    <scope>NUCLEOTIDE SEQUENCE [LARGE SCALE GENOMIC DNA]</scope>
    <source>
        <strain evidence="5 6">UCD-FST 08-225</strain>
    </source>
</reference>
<dbReference type="EMBL" id="SOZI01000008">
    <property type="protein sequence ID" value="TNY23747.1"/>
    <property type="molecule type" value="Genomic_DNA"/>
</dbReference>
<feature type="compositionally biased region" description="Pro residues" evidence="2">
    <location>
        <begin position="844"/>
        <end position="855"/>
    </location>
</feature>
<dbReference type="InterPro" id="IPR052233">
    <property type="entry name" value="Rho-type_GEFs"/>
</dbReference>
<dbReference type="Gene3D" id="2.30.29.30">
    <property type="entry name" value="Pleckstrin-homology domain (PH domain)/Phosphotyrosine-binding domain (PTB)"/>
    <property type="match status" value="1"/>
</dbReference>
<evidence type="ECO:0000256" key="1">
    <source>
        <dbReference type="ARBA" id="ARBA00022658"/>
    </source>
</evidence>
<evidence type="ECO:0000313" key="5">
    <source>
        <dbReference type="EMBL" id="TNY23747.1"/>
    </source>
</evidence>
<name>A0A5C5G3Q9_9BASI</name>
<dbReference type="PANTHER" id="PTHR46572:SF1">
    <property type="entry name" value="RHO1 GUANINE NUCLEOTIDE EXCHANGE FACTOR TUS1"/>
    <property type="match status" value="1"/>
</dbReference>
<feature type="domain" description="DH" evidence="3">
    <location>
        <begin position="90"/>
        <end position="280"/>
    </location>
</feature>
<accession>A0A5C5G3Q9</accession>
<evidence type="ECO:0000313" key="6">
    <source>
        <dbReference type="Proteomes" id="UP000311382"/>
    </source>
</evidence>
<feature type="domain" description="CNH" evidence="4">
    <location>
        <begin position="522"/>
        <end position="843"/>
    </location>
</feature>
<keyword evidence="6" id="KW-1185">Reference proteome</keyword>
<dbReference type="Gene3D" id="1.20.900.10">
    <property type="entry name" value="Dbl homology (DH) domain"/>
    <property type="match status" value="1"/>
</dbReference>
<dbReference type="Pfam" id="PF00780">
    <property type="entry name" value="CNH"/>
    <property type="match status" value="1"/>
</dbReference>
<feature type="region of interest" description="Disordered" evidence="2">
    <location>
        <begin position="838"/>
        <end position="884"/>
    </location>
</feature>
<dbReference type="PROSITE" id="PS50010">
    <property type="entry name" value="DH_2"/>
    <property type="match status" value="1"/>
</dbReference>
<dbReference type="InterPro" id="IPR001180">
    <property type="entry name" value="CNH_dom"/>
</dbReference>
<dbReference type="OrthoDB" id="2272012at2759"/>
<dbReference type="SUPFAM" id="SSF48065">
    <property type="entry name" value="DBL homology domain (DH-domain)"/>
    <property type="match status" value="1"/>
</dbReference>
<comment type="caution">
    <text evidence="5">The sequence shown here is derived from an EMBL/GenBank/DDBJ whole genome shotgun (WGS) entry which is preliminary data.</text>
</comment>
<evidence type="ECO:0000259" key="3">
    <source>
        <dbReference type="PROSITE" id="PS50010"/>
    </source>
</evidence>
<dbReference type="SMART" id="SM00233">
    <property type="entry name" value="PH"/>
    <property type="match status" value="1"/>
</dbReference>
<evidence type="ECO:0000256" key="2">
    <source>
        <dbReference type="SAM" id="MobiDB-lite"/>
    </source>
</evidence>
<dbReference type="PANTHER" id="PTHR46572">
    <property type="entry name" value="RHO1 GDP-GTP EXCHANGE PROTEIN 1-RELATED"/>
    <property type="match status" value="1"/>
</dbReference>
<dbReference type="Proteomes" id="UP000311382">
    <property type="component" value="Unassembled WGS sequence"/>
</dbReference>
<dbReference type="InterPro" id="IPR000219">
    <property type="entry name" value="DH_dom"/>
</dbReference>